<dbReference type="AlphaFoldDB" id="A0A378AZR0"/>
<keyword evidence="1" id="KW-0472">Membrane</keyword>
<evidence type="ECO:0000313" key="5">
    <source>
        <dbReference type="Proteomes" id="UP000254387"/>
    </source>
</evidence>
<dbReference type="EMBL" id="UGLU01000001">
    <property type="protein sequence ID" value="STU54166.1"/>
    <property type="molecule type" value="Genomic_DNA"/>
</dbReference>
<gene>
    <name evidence="2" type="ORF">NCTC5051_05281</name>
    <name evidence="3" type="ORF">NCTC5053_03245</name>
</gene>
<proteinExistence type="predicted"/>
<evidence type="ECO:0000256" key="1">
    <source>
        <dbReference type="SAM" id="Phobius"/>
    </source>
</evidence>
<evidence type="ECO:0000313" key="4">
    <source>
        <dbReference type="Proteomes" id="UP000254141"/>
    </source>
</evidence>
<evidence type="ECO:0000313" key="3">
    <source>
        <dbReference type="EMBL" id="STV26080.1"/>
    </source>
</evidence>
<accession>A0A378AZR0</accession>
<name>A0A378AZR0_KLEPN</name>
<evidence type="ECO:0000313" key="2">
    <source>
        <dbReference type="EMBL" id="STU54166.1"/>
    </source>
</evidence>
<feature type="transmembrane region" description="Helical" evidence="1">
    <location>
        <begin position="66"/>
        <end position="86"/>
    </location>
</feature>
<keyword evidence="1" id="KW-0812">Transmembrane</keyword>
<organism evidence="3 5">
    <name type="scientific">Klebsiella pneumoniae</name>
    <dbReference type="NCBI Taxonomy" id="573"/>
    <lineage>
        <taxon>Bacteria</taxon>
        <taxon>Pseudomonadati</taxon>
        <taxon>Pseudomonadota</taxon>
        <taxon>Gammaproteobacteria</taxon>
        <taxon>Enterobacterales</taxon>
        <taxon>Enterobacteriaceae</taxon>
        <taxon>Klebsiella/Raoultella group</taxon>
        <taxon>Klebsiella</taxon>
        <taxon>Klebsiella pneumoniae complex</taxon>
    </lineage>
</organism>
<dbReference type="Proteomes" id="UP000254141">
    <property type="component" value="Unassembled WGS sequence"/>
</dbReference>
<dbReference type="EMBL" id="UGMN01000004">
    <property type="protein sequence ID" value="STV26080.1"/>
    <property type="molecule type" value="Genomic_DNA"/>
</dbReference>
<reference evidence="4 5" key="1">
    <citation type="submission" date="2018-06" db="EMBL/GenBank/DDBJ databases">
        <authorList>
            <consortium name="Pathogen Informatics"/>
            <person name="Doyle S."/>
        </authorList>
    </citation>
    <scope>NUCLEOTIDE SEQUENCE [LARGE SCALE GENOMIC DNA]</scope>
    <source>
        <strain evidence="2 4">NCTC5051</strain>
        <strain evidence="3 5">NCTC5053</strain>
    </source>
</reference>
<dbReference type="Proteomes" id="UP000254387">
    <property type="component" value="Unassembled WGS sequence"/>
</dbReference>
<protein>
    <submittedName>
        <fullName evidence="3">Uncharacterized protein</fullName>
    </submittedName>
</protein>
<keyword evidence="1" id="KW-1133">Transmembrane helix</keyword>
<sequence length="109" mass="12439">MKISQSKLSNALNESQVCAKTINSNDAVNITSFILNRCQHRHATKFSILRFADYFGDFLINGGLHFSFYIFIFHCYPFFAVCVGNTNHLLRLRARKFAGHGEPEKADHV</sequence>